<evidence type="ECO:0000313" key="2">
    <source>
        <dbReference type="Proteomes" id="UP000828048"/>
    </source>
</evidence>
<dbReference type="Proteomes" id="UP000828048">
    <property type="component" value="Chromosome 2"/>
</dbReference>
<comment type="caution">
    <text evidence="1">The sequence shown here is derived from an EMBL/GenBank/DDBJ whole genome shotgun (WGS) entry which is preliminary data.</text>
</comment>
<reference evidence="1 2" key="1">
    <citation type="journal article" date="2021" name="Hortic Res">
        <title>High-quality reference genome and annotation aids understanding of berry development for evergreen blueberry (Vaccinium darrowii).</title>
        <authorList>
            <person name="Yu J."/>
            <person name="Hulse-Kemp A.M."/>
            <person name="Babiker E."/>
            <person name="Staton M."/>
        </authorList>
    </citation>
    <scope>NUCLEOTIDE SEQUENCE [LARGE SCALE GENOMIC DNA]</scope>
    <source>
        <strain evidence="2">cv. NJ 8807/NJ 8810</strain>
        <tissue evidence="1">Young leaf</tissue>
    </source>
</reference>
<gene>
    <name evidence="1" type="ORF">Vadar_019942</name>
</gene>
<proteinExistence type="predicted"/>
<dbReference type="EMBL" id="CM037152">
    <property type="protein sequence ID" value="KAH7834807.1"/>
    <property type="molecule type" value="Genomic_DNA"/>
</dbReference>
<keyword evidence="2" id="KW-1185">Reference proteome</keyword>
<name>A0ACB7X231_9ERIC</name>
<organism evidence="1 2">
    <name type="scientific">Vaccinium darrowii</name>
    <dbReference type="NCBI Taxonomy" id="229202"/>
    <lineage>
        <taxon>Eukaryota</taxon>
        <taxon>Viridiplantae</taxon>
        <taxon>Streptophyta</taxon>
        <taxon>Embryophyta</taxon>
        <taxon>Tracheophyta</taxon>
        <taxon>Spermatophyta</taxon>
        <taxon>Magnoliopsida</taxon>
        <taxon>eudicotyledons</taxon>
        <taxon>Gunneridae</taxon>
        <taxon>Pentapetalae</taxon>
        <taxon>asterids</taxon>
        <taxon>Ericales</taxon>
        <taxon>Ericaceae</taxon>
        <taxon>Vaccinioideae</taxon>
        <taxon>Vaccinieae</taxon>
        <taxon>Vaccinium</taxon>
    </lineage>
</organism>
<evidence type="ECO:0000313" key="1">
    <source>
        <dbReference type="EMBL" id="KAH7834807.1"/>
    </source>
</evidence>
<protein>
    <submittedName>
        <fullName evidence="1">Uncharacterized protein</fullName>
    </submittedName>
</protein>
<sequence length="425" mass="47320">MAPMKPQILSKKLIKPSTPTPRHLHQLKLSIMDQLIPLTYLNMIFYYSPMEKNRVKNRERCRELEKSLSDALTEFYPLAGRLVVEDLVVDCNDEGVEFFEAQVNGKIADFVHGGSMADQLDQFLPWDCGADPATAPLAAIQINLFDCGGIVVGVRVSHKISDAFSIITFVNAWATANKTSTIKKVTSPSFNLGSLFPTTNLLPRNPPATGKNSAKIVTKRFFFSNVAAQSLVAAIGGSTSREAVLAGLIWKALIGVARMKHGHLRASLLVYPINLRGNIVISIPEDSFGNFSMLFMERFMPEKDNMELSDLTGLIGNAVREMDLERTSNTDDLCVMVSESFGEARREKMRNERVDVHLCASWCGLPLYEADFGWGKPVWVSSSNKYEVIHLIENKCGNGIDAWVSLYEDDMAELERNRDILAFTS</sequence>
<accession>A0ACB7X231</accession>